<name>A0A6A3VJU4_9STRA</name>
<evidence type="ECO:0000313" key="3">
    <source>
        <dbReference type="EMBL" id="KAE9168676.1"/>
    </source>
</evidence>
<dbReference type="OrthoDB" id="181806at2759"/>
<evidence type="ECO:0000313" key="4">
    <source>
        <dbReference type="Proteomes" id="UP000433483"/>
    </source>
</evidence>
<organism evidence="3 4">
    <name type="scientific">Phytophthora fragariae</name>
    <dbReference type="NCBI Taxonomy" id="53985"/>
    <lineage>
        <taxon>Eukaryota</taxon>
        <taxon>Sar</taxon>
        <taxon>Stramenopiles</taxon>
        <taxon>Oomycota</taxon>
        <taxon>Peronosporomycetes</taxon>
        <taxon>Peronosporales</taxon>
        <taxon>Peronosporaceae</taxon>
        <taxon>Phytophthora</taxon>
    </lineage>
</organism>
<sequence length="67" mass="7648">MNAYFVPQPHEKPAPRAPKRPNSKTYTLKELPLHLDVGATKKEEGYAMYGITTSSVSTQNRWHASYR</sequence>
<evidence type="ECO:0000256" key="1">
    <source>
        <dbReference type="SAM" id="MobiDB-lite"/>
    </source>
</evidence>
<protein>
    <submittedName>
        <fullName evidence="3">Uncharacterized protein</fullName>
    </submittedName>
</protein>
<gene>
    <name evidence="3" type="ORF">PF005_g28273</name>
    <name evidence="2" type="ORF">PF007_g19711</name>
</gene>
<dbReference type="AlphaFoldDB" id="A0A6A3VJU4"/>
<comment type="caution">
    <text evidence="3">The sequence shown here is derived from an EMBL/GenBank/DDBJ whole genome shotgun (WGS) entry which is preliminary data.</text>
</comment>
<dbReference type="Proteomes" id="UP000441208">
    <property type="component" value="Unassembled WGS sequence"/>
</dbReference>
<feature type="region of interest" description="Disordered" evidence="1">
    <location>
        <begin position="1"/>
        <end position="24"/>
    </location>
</feature>
<dbReference type="EMBL" id="QXFZ01001520">
    <property type="protein sequence ID" value="KAE9089110.1"/>
    <property type="molecule type" value="Genomic_DNA"/>
</dbReference>
<reference evidence="4 5" key="1">
    <citation type="submission" date="2018-08" db="EMBL/GenBank/DDBJ databases">
        <title>Genomic investigation of the strawberry pathogen Phytophthora fragariae indicates pathogenicity is determined by transcriptional variation in three key races.</title>
        <authorList>
            <person name="Adams T.M."/>
            <person name="Armitage A.D."/>
            <person name="Sobczyk M.K."/>
            <person name="Bates H.J."/>
            <person name="Dunwell J.M."/>
            <person name="Nellist C.F."/>
            <person name="Harrison R.J."/>
        </authorList>
    </citation>
    <scope>NUCLEOTIDE SEQUENCE [LARGE SCALE GENOMIC DNA]</scope>
    <source>
        <strain evidence="3 4">NOV-27</strain>
        <strain evidence="2 5">NOV-71</strain>
    </source>
</reference>
<evidence type="ECO:0000313" key="2">
    <source>
        <dbReference type="EMBL" id="KAE9089110.1"/>
    </source>
</evidence>
<dbReference type="EMBL" id="QXGB01003848">
    <property type="protein sequence ID" value="KAE9168676.1"/>
    <property type="molecule type" value="Genomic_DNA"/>
</dbReference>
<accession>A0A6A3VJU4</accession>
<keyword evidence="4" id="KW-1185">Reference proteome</keyword>
<proteinExistence type="predicted"/>
<dbReference type="Proteomes" id="UP000433483">
    <property type="component" value="Unassembled WGS sequence"/>
</dbReference>
<evidence type="ECO:0000313" key="5">
    <source>
        <dbReference type="Proteomes" id="UP000441208"/>
    </source>
</evidence>
<feature type="non-terminal residue" evidence="3">
    <location>
        <position position="67"/>
    </location>
</feature>